<gene>
    <name evidence="3" type="ORF">ISG29_05745</name>
</gene>
<sequence length="322" mass="34744">MRYRVLHRTTYSYDADVGNSYGQAYVRPRPLPFQHVDACAVTITPTPGDLATGIDCYGNQSTYFQVSQPHRQLVVEATSDVEVVAELHGQEALATPWERARPLLDPTIPGAWSAAEFAVESELVQHSAGAREYAASSLRPGRALAEAATDLMHRVYADFHYDPEATTVTSTIGDVLEKRAGVCQDFAHLMLAGLRAHGVAARYVSGYLATDPPPGKERIFGADASHAWLAVWLPTPTGPGEWLALDPTNDQWVGERYVTVAWGRDYGDVPPVKGVIFTDAEKSTLDVQVDVAPVAGEGHCARAGEPGRVVGQDPAGMGKFST</sequence>
<name>A0A930UWX5_9ACTN</name>
<dbReference type="PANTHER" id="PTHR33490">
    <property type="entry name" value="BLR5614 PROTEIN-RELATED"/>
    <property type="match status" value="1"/>
</dbReference>
<feature type="domain" description="Transglutaminase-like" evidence="2">
    <location>
        <begin position="175"/>
        <end position="249"/>
    </location>
</feature>
<dbReference type="AlphaFoldDB" id="A0A930UWX5"/>
<dbReference type="Gene3D" id="3.10.620.30">
    <property type="match status" value="1"/>
</dbReference>
<dbReference type="PANTHER" id="PTHR33490:SF7">
    <property type="entry name" value="BLR2979 PROTEIN"/>
    <property type="match status" value="1"/>
</dbReference>
<dbReference type="InterPro" id="IPR038765">
    <property type="entry name" value="Papain-like_cys_pep_sf"/>
</dbReference>
<dbReference type="SMART" id="SM00460">
    <property type="entry name" value="TGc"/>
    <property type="match status" value="1"/>
</dbReference>
<comment type="caution">
    <text evidence="3">The sequence shown here is derived from an EMBL/GenBank/DDBJ whole genome shotgun (WGS) entry which is preliminary data.</text>
</comment>
<evidence type="ECO:0000259" key="2">
    <source>
        <dbReference type="SMART" id="SM00460"/>
    </source>
</evidence>
<proteinExistence type="predicted"/>
<dbReference type="EMBL" id="JADIVZ010000002">
    <property type="protein sequence ID" value="MBF4161187.1"/>
    <property type="molecule type" value="Genomic_DNA"/>
</dbReference>
<organism evidence="3 4">
    <name type="scientific">Nocardioides acrostichi</name>
    <dbReference type="NCBI Taxonomy" id="2784339"/>
    <lineage>
        <taxon>Bacteria</taxon>
        <taxon>Bacillati</taxon>
        <taxon>Actinomycetota</taxon>
        <taxon>Actinomycetes</taxon>
        <taxon>Propionibacteriales</taxon>
        <taxon>Nocardioidaceae</taxon>
        <taxon>Nocardioides</taxon>
    </lineage>
</organism>
<dbReference type="SUPFAM" id="SSF54001">
    <property type="entry name" value="Cysteine proteinases"/>
    <property type="match status" value="1"/>
</dbReference>
<dbReference type="InterPro" id="IPR013589">
    <property type="entry name" value="Bac_transglu_N"/>
</dbReference>
<evidence type="ECO:0000313" key="4">
    <source>
        <dbReference type="Proteomes" id="UP000656804"/>
    </source>
</evidence>
<evidence type="ECO:0000256" key="1">
    <source>
        <dbReference type="SAM" id="MobiDB-lite"/>
    </source>
</evidence>
<dbReference type="Pfam" id="PF01841">
    <property type="entry name" value="Transglut_core"/>
    <property type="match status" value="1"/>
</dbReference>
<evidence type="ECO:0000313" key="3">
    <source>
        <dbReference type="EMBL" id="MBF4161187.1"/>
    </source>
</evidence>
<reference evidence="3" key="1">
    <citation type="submission" date="2020-11" db="EMBL/GenBank/DDBJ databases">
        <title>Nocardioides sp. CBS4Y-1, whole genome shotgun sequence.</title>
        <authorList>
            <person name="Tuo L."/>
        </authorList>
    </citation>
    <scope>NUCLEOTIDE SEQUENCE</scope>
    <source>
        <strain evidence="3">CBS4Y-1</strain>
    </source>
</reference>
<feature type="region of interest" description="Disordered" evidence="1">
    <location>
        <begin position="303"/>
        <end position="322"/>
    </location>
</feature>
<dbReference type="Pfam" id="PF08379">
    <property type="entry name" value="Bact_transglu_N"/>
    <property type="match status" value="1"/>
</dbReference>
<keyword evidence="4" id="KW-1185">Reference proteome</keyword>
<dbReference type="Proteomes" id="UP000656804">
    <property type="component" value="Unassembled WGS sequence"/>
</dbReference>
<protein>
    <submittedName>
        <fullName evidence="3">Transglutaminase family protein</fullName>
    </submittedName>
</protein>
<dbReference type="RefSeq" id="WP_194502439.1">
    <property type="nucleotide sequence ID" value="NZ_JADIVZ010000002.1"/>
</dbReference>
<accession>A0A930UWX5</accession>
<dbReference type="InterPro" id="IPR002931">
    <property type="entry name" value="Transglutaminase-like"/>
</dbReference>